<dbReference type="AlphaFoldDB" id="A0A835SUT3"/>
<dbReference type="InterPro" id="IPR009000">
    <property type="entry name" value="Transl_B-barrel_sf"/>
</dbReference>
<dbReference type="Pfam" id="PF04410">
    <property type="entry name" value="Gar1"/>
    <property type="match status" value="1"/>
</dbReference>
<proteinExistence type="inferred from homology"/>
<feature type="compositionally biased region" description="Acidic residues" evidence="9">
    <location>
        <begin position="35"/>
        <end position="61"/>
    </location>
</feature>
<feature type="region of interest" description="Disordered" evidence="9">
    <location>
        <begin position="290"/>
        <end position="310"/>
    </location>
</feature>
<dbReference type="OrthoDB" id="21550at2759"/>
<dbReference type="GO" id="GO:0000493">
    <property type="term" value="P:box H/ACA snoRNP assembly"/>
    <property type="evidence" value="ECO:0007669"/>
    <property type="project" value="InterPro"/>
</dbReference>
<keyword evidence="5" id="KW-0698">rRNA processing</keyword>
<feature type="compositionally biased region" description="Pro residues" evidence="9">
    <location>
        <begin position="502"/>
        <end position="517"/>
    </location>
</feature>
<feature type="region of interest" description="Disordered" evidence="9">
    <location>
        <begin position="25"/>
        <end position="80"/>
    </location>
</feature>
<gene>
    <name evidence="10" type="ORF">HXX76_008520</name>
</gene>
<keyword evidence="7" id="KW-0694">RNA-binding</keyword>
<dbReference type="GO" id="GO:0006364">
    <property type="term" value="P:rRNA processing"/>
    <property type="evidence" value="ECO:0007669"/>
    <property type="project" value="UniProtKB-KW"/>
</dbReference>
<feature type="compositionally biased region" description="Low complexity" evidence="9">
    <location>
        <begin position="109"/>
        <end position="119"/>
    </location>
</feature>
<keyword evidence="11" id="KW-1185">Reference proteome</keyword>
<comment type="similarity">
    <text evidence="2">Belongs to the NAF1 family.</text>
</comment>
<evidence type="ECO:0000256" key="7">
    <source>
        <dbReference type="ARBA" id="ARBA00022884"/>
    </source>
</evidence>
<dbReference type="GO" id="GO:0005634">
    <property type="term" value="C:nucleus"/>
    <property type="evidence" value="ECO:0007669"/>
    <property type="project" value="UniProtKB-SubCell"/>
</dbReference>
<feature type="compositionally biased region" description="Acidic residues" evidence="9">
    <location>
        <begin position="159"/>
        <end position="168"/>
    </location>
</feature>
<comment type="caution">
    <text evidence="10">The sequence shown here is derived from an EMBL/GenBank/DDBJ whole genome shotgun (WGS) entry which is preliminary data.</text>
</comment>
<dbReference type="GO" id="GO:0001522">
    <property type="term" value="P:pseudouridine synthesis"/>
    <property type="evidence" value="ECO:0007669"/>
    <property type="project" value="InterPro"/>
</dbReference>
<evidence type="ECO:0000256" key="1">
    <source>
        <dbReference type="ARBA" id="ARBA00004123"/>
    </source>
</evidence>
<evidence type="ECO:0000256" key="8">
    <source>
        <dbReference type="ARBA" id="ARBA00023242"/>
    </source>
</evidence>
<evidence type="ECO:0000256" key="9">
    <source>
        <dbReference type="SAM" id="MobiDB-lite"/>
    </source>
</evidence>
<feature type="region of interest" description="Disordered" evidence="9">
    <location>
        <begin position="159"/>
        <end position="180"/>
    </location>
</feature>
<keyword evidence="8" id="KW-0539">Nucleus</keyword>
<evidence type="ECO:0000256" key="5">
    <source>
        <dbReference type="ARBA" id="ARBA00022552"/>
    </source>
</evidence>
<sequence length="517" mass="52542">MFELPSVDDLEVAAAAAAAALEVLAPAQKRRADSSDDDSSDDSSSDEDSDSDDDSDEDSEEAGGALASDRATGGVSLQLQVDDATGRVVVRLAASGDADDVAMREAETDSSPLTSSSSSSDDEAEAAAATSRMVDDEELEALDHDGLRDLITRAYAVADAEDGEEEEGGGGGGGRNALQDLGLPAEAPELGADVVVTSEDAMEPAGTCLSVLEGMVVMQGLANSRPLADGSVVVAEDRTPLGVVEEVFGPVTQPLYAFRHVVKGRLPDCVKPGAALFVVPRLAKHITADEIYGGGRPGRGADPEPASDDEVYFSDDEAEQHYLRQQVSKRKGGPEGGQAGVAAEGGAAGGGSRPRQRTKAATRGGGNQEAVAAADMGKAAAAVAGEAVAAGATMTVWVADTASNRAAEPVVRRGTKAVEVGVEAGAGQPYGGGQQYAPPPPAYGHQHQHPGYPPQHAPHGGPHPPPHYGTGYGAPPSGAPGGPAGAGQQYGAPPVGQAYYQRPPPPHQGPYNGPPRY</sequence>
<dbReference type="GO" id="GO:0003723">
    <property type="term" value="F:RNA binding"/>
    <property type="evidence" value="ECO:0007669"/>
    <property type="project" value="UniProtKB-KW"/>
</dbReference>
<reference evidence="10" key="1">
    <citation type="journal article" date="2020" name="bioRxiv">
        <title>Comparative genomics of Chlamydomonas.</title>
        <authorList>
            <person name="Craig R.J."/>
            <person name="Hasan A.R."/>
            <person name="Ness R.W."/>
            <person name="Keightley P.D."/>
        </authorList>
    </citation>
    <scope>NUCLEOTIDE SEQUENCE</scope>
    <source>
        <strain evidence="10">SAG 7.73</strain>
    </source>
</reference>
<keyword evidence="6" id="KW-0597">Phosphoprotein</keyword>
<evidence type="ECO:0000256" key="6">
    <source>
        <dbReference type="ARBA" id="ARBA00022553"/>
    </source>
</evidence>
<feature type="compositionally biased region" description="Pro residues" evidence="9">
    <location>
        <begin position="451"/>
        <end position="467"/>
    </location>
</feature>
<comment type="subcellular location">
    <subcellularLocation>
        <location evidence="1">Nucleus</location>
    </subcellularLocation>
</comment>
<dbReference type="GO" id="GO:0005732">
    <property type="term" value="C:sno(s)RNA-containing ribonucleoprotein complex"/>
    <property type="evidence" value="ECO:0007669"/>
    <property type="project" value="InterPro"/>
</dbReference>
<feature type="region of interest" description="Disordered" evidence="9">
    <location>
        <begin position="425"/>
        <end position="517"/>
    </location>
</feature>
<feature type="region of interest" description="Disordered" evidence="9">
    <location>
        <begin position="93"/>
        <end position="145"/>
    </location>
</feature>
<accession>A0A835SUT3</accession>
<dbReference type="PANTHER" id="PTHR31633">
    <property type="entry name" value="H/ACA RIBONUCLEOPROTEIN COMPLEX NON-CORE SUBUNIT NAF1"/>
    <property type="match status" value="1"/>
</dbReference>
<dbReference type="PANTHER" id="PTHR31633:SF1">
    <property type="entry name" value="H_ACA RIBONUCLEOPROTEIN COMPLEX NON-CORE SUBUNIT NAF1"/>
    <property type="match status" value="1"/>
</dbReference>
<evidence type="ECO:0000256" key="2">
    <source>
        <dbReference type="ARBA" id="ARBA00009801"/>
    </source>
</evidence>
<name>A0A835SUT3_CHLIN</name>
<evidence type="ECO:0000256" key="3">
    <source>
        <dbReference type="ARBA" id="ARBA00021438"/>
    </source>
</evidence>
<dbReference type="Gene3D" id="2.40.10.230">
    <property type="entry name" value="Probable tRNA pseudouridine synthase domain"/>
    <property type="match status" value="1"/>
</dbReference>
<dbReference type="EMBL" id="JAEHOC010000019">
    <property type="protein sequence ID" value="KAG2433463.1"/>
    <property type="molecule type" value="Genomic_DNA"/>
</dbReference>
<dbReference type="Proteomes" id="UP000650467">
    <property type="component" value="Unassembled WGS sequence"/>
</dbReference>
<evidence type="ECO:0000256" key="4">
    <source>
        <dbReference type="ARBA" id="ARBA00022517"/>
    </source>
</evidence>
<organism evidence="10 11">
    <name type="scientific">Chlamydomonas incerta</name>
    <dbReference type="NCBI Taxonomy" id="51695"/>
    <lineage>
        <taxon>Eukaryota</taxon>
        <taxon>Viridiplantae</taxon>
        <taxon>Chlorophyta</taxon>
        <taxon>core chlorophytes</taxon>
        <taxon>Chlorophyceae</taxon>
        <taxon>CS clade</taxon>
        <taxon>Chlamydomonadales</taxon>
        <taxon>Chlamydomonadaceae</taxon>
        <taxon>Chlamydomonas</taxon>
    </lineage>
</organism>
<dbReference type="InterPro" id="IPR038664">
    <property type="entry name" value="Gar1/Naf1_Cbf5-bd_sf"/>
</dbReference>
<keyword evidence="4" id="KW-0690">Ribosome biogenesis</keyword>
<feature type="compositionally biased region" description="Low complexity" evidence="9">
    <location>
        <begin position="486"/>
        <end position="501"/>
    </location>
</feature>
<dbReference type="SUPFAM" id="SSF50447">
    <property type="entry name" value="Translation proteins"/>
    <property type="match status" value="1"/>
</dbReference>
<protein>
    <recommendedName>
        <fullName evidence="3">H/ACA ribonucleoprotein complex non-core subunit NAF1</fullName>
    </recommendedName>
</protein>
<dbReference type="InterPro" id="IPR007504">
    <property type="entry name" value="H/ACA_rnp_Gar1/Naf1"/>
</dbReference>
<dbReference type="InterPro" id="IPR040309">
    <property type="entry name" value="Naf1"/>
</dbReference>
<evidence type="ECO:0000313" key="11">
    <source>
        <dbReference type="Proteomes" id="UP000650467"/>
    </source>
</evidence>
<feature type="region of interest" description="Disordered" evidence="9">
    <location>
        <begin position="327"/>
        <end position="367"/>
    </location>
</feature>
<evidence type="ECO:0000313" key="10">
    <source>
        <dbReference type="EMBL" id="KAG2433463.1"/>
    </source>
</evidence>